<gene>
    <name evidence="2" type="ORF">Poly51_56780</name>
</gene>
<keyword evidence="1" id="KW-1133">Transmembrane helix</keyword>
<dbReference type="EMBL" id="SJPW01000008">
    <property type="protein sequence ID" value="TWU46282.1"/>
    <property type="molecule type" value="Genomic_DNA"/>
</dbReference>
<dbReference type="AlphaFoldDB" id="A0A5C6EBC7"/>
<dbReference type="RefSeq" id="WP_146462054.1">
    <property type="nucleotide sequence ID" value="NZ_SJPW01000008.1"/>
</dbReference>
<evidence type="ECO:0000313" key="3">
    <source>
        <dbReference type="Proteomes" id="UP000318288"/>
    </source>
</evidence>
<accession>A0A5C6EBC7</accession>
<evidence type="ECO:0000313" key="2">
    <source>
        <dbReference type="EMBL" id="TWU46282.1"/>
    </source>
</evidence>
<comment type="caution">
    <text evidence="2">The sequence shown here is derived from an EMBL/GenBank/DDBJ whole genome shotgun (WGS) entry which is preliminary data.</text>
</comment>
<feature type="transmembrane region" description="Helical" evidence="1">
    <location>
        <begin position="51"/>
        <end position="71"/>
    </location>
</feature>
<sequence precursor="true">MNDNDNQTWVENLRRLQPTPIESPNETMFRIGYATAQREVSHERRSFPIRGWMIAASLVACTAGPLGYWTIQLRRELRHLTNVALPKATSKQEPTIGIAARARQNPLPMKPTRVFVDPSLPDDMLVAFHRSIEINEDGSLPMMDRWTGFQQASRSQHSDSAAQPSTLSVRDLHTMTHALETRR</sequence>
<dbReference type="Proteomes" id="UP000318288">
    <property type="component" value="Unassembled WGS sequence"/>
</dbReference>
<keyword evidence="1" id="KW-0472">Membrane</keyword>
<keyword evidence="3" id="KW-1185">Reference proteome</keyword>
<protein>
    <submittedName>
        <fullName evidence="2">Uncharacterized protein</fullName>
    </submittedName>
</protein>
<name>A0A5C6EBC7_9BACT</name>
<organism evidence="2 3">
    <name type="scientific">Rubripirellula tenax</name>
    <dbReference type="NCBI Taxonomy" id="2528015"/>
    <lineage>
        <taxon>Bacteria</taxon>
        <taxon>Pseudomonadati</taxon>
        <taxon>Planctomycetota</taxon>
        <taxon>Planctomycetia</taxon>
        <taxon>Pirellulales</taxon>
        <taxon>Pirellulaceae</taxon>
        <taxon>Rubripirellula</taxon>
    </lineage>
</organism>
<reference evidence="2 3" key="1">
    <citation type="submission" date="2019-02" db="EMBL/GenBank/DDBJ databases">
        <title>Deep-cultivation of Planctomycetes and their phenomic and genomic characterization uncovers novel biology.</title>
        <authorList>
            <person name="Wiegand S."/>
            <person name="Jogler M."/>
            <person name="Boedeker C."/>
            <person name="Pinto D."/>
            <person name="Vollmers J."/>
            <person name="Rivas-Marin E."/>
            <person name="Kohn T."/>
            <person name="Peeters S.H."/>
            <person name="Heuer A."/>
            <person name="Rast P."/>
            <person name="Oberbeckmann S."/>
            <person name="Bunk B."/>
            <person name="Jeske O."/>
            <person name="Meyerdierks A."/>
            <person name="Storesund J.E."/>
            <person name="Kallscheuer N."/>
            <person name="Luecker S."/>
            <person name="Lage O.M."/>
            <person name="Pohl T."/>
            <person name="Merkel B.J."/>
            <person name="Hornburger P."/>
            <person name="Mueller R.-W."/>
            <person name="Bruemmer F."/>
            <person name="Labrenz M."/>
            <person name="Spormann A.M."/>
            <person name="Op Den Camp H."/>
            <person name="Overmann J."/>
            <person name="Amann R."/>
            <person name="Jetten M.S.M."/>
            <person name="Mascher T."/>
            <person name="Medema M.H."/>
            <person name="Devos D.P."/>
            <person name="Kaster A.-K."/>
            <person name="Ovreas L."/>
            <person name="Rohde M."/>
            <person name="Galperin M.Y."/>
            <person name="Jogler C."/>
        </authorList>
    </citation>
    <scope>NUCLEOTIDE SEQUENCE [LARGE SCALE GENOMIC DNA]</scope>
    <source>
        <strain evidence="2 3">Poly51</strain>
    </source>
</reference>
<proteinExistence type="predicted"/>
<evidence type="ECO:0000256" key="1">
    <source>
        <dbReference type="SAM" id="Phobius"/>
    </source>
</evidence>
<keyword evidence="1" id="KW-0812">Transmembrane</keyword>